<sequence length="135" mass="15102">MIDSRSDRPLHRQLADALRERIRVGEWRPGTYLPSEAAIQQEYGVGKTACRNALDVLRRQRLVVTEAGRGTMVRMPPERTRVAIPRGAEVLIRPAADEDEEAALDLEEGEMVAEVRLGGRTRSLHAAERTIFTTA</sequence>
<dbReference type="PANTHER" id="PTHR44846:SF17">
    <property type="entry name" value="GNTR-FAMILY TRANSCRIPTIONAL REGULATOR"/>
    <property type="match status" value="1"/>
</dbReference>
<dbReference type="AlphaFoldDB" id="A0AAE3ZR14"/>
<dbReference type="GO" id="GO:0003700">
    <property type="term" value="F:DNA-binding transcription factor activity"/>
    <property type="evidence" value="ECO:0007669"/>
    <property type="project" value="InterPro"/>
</dbReference>
<dbReference type="GO" id="GO:0003677">
    <property type="term" value="F:DNA binding"/>
    <property type="evidence" value="ECO:0007669"/>
    <property type="project" value="UniProtKB-KW"/>
</dbReference>
<evidence type="ECO:0000256" key="3">
    <source>
        <dbReference type="ARBA" id="ARBA00023163"/>
    </source>
</evidence>
<dbReference type="InterPro" id="IPR036388">
    <property type="entry name" value="WH-like_DNA-bd_sf"/>
</dbReference>
<dbReference type="InterPro" id="IPR000524">
    <property type="entry name" value="Tscrpt_reg_HTH_GntR"/>
</dbReference>
<dbReference type="PANTHER" id="PTHR44846">
    <property type="entry name" value="MANNOSYL-D-GLYCERATE TRANSPORT/METABOLISM SYSTEM REPRESSOR MNGR-RELATED"/>
    <property type="match status" value="1"/>
</dbReference>
<dbReference type="CDD" id="cd07377">
    <property type="entry name" value="WHTH_GntR"/>
    <property type="match status" value="1"/>
</dbReference>
<dbReference type="Pfam" id="PF00392">
    <property type="entry name" value="GntR"/>
    <property type="match status" value="1"/>
</dbReference>
<keyword evidence="2" id="KW-0238">DNA-binding</keyword>
<keyword evidence="1" id="KW-0805">Transcription regulation</keyword>
<dbReference type="InterPro" id="IPR036390">
    <property type="entry name" value="WH_DNA-bd_sf"/>
</dbReference>
<evidence type="ECO:0000256" key="2">
    <source>
        <dbReference type="ARBA" id="ARBA00023125"/>
    </source>
</evidence>
<name>A0AAE3ZR14_9ACTN</name>
<dbReference type="Proteomes" id="UP001183629">
    <property type="component" value="Unassembled WGS sequence"/>
</dbReference>
<evidence type="ECO:0000259" key="4">
    <source>
        <dbReference type="PROSITE" id="PS50949"/>
    </source>
</evidence>
<dbReference type="InterPro" id="IPR050679">
    <property type="entry name" value="Bact_HTH_transcr_reg"/>
</dbReference>
<gene>
    <name evidence="5" type="ORF">J2S44_003596</name>
</gene>
<dbReference type="PROSITE" id="PS50949">
    <property type="entry name" value="HTH_GNTR"/>
    <property type="match status" value="1"/>
</dbReference>
<organism evidence="5 6">
    <name type="scientific">Catenuloplanes niger</name>
    <dbReference type="NCBI Taxonomy" id="587534"/>
    <lineage>
        <taxon>Bacteria</taxon>
        <taxon>Bacillati</taxon>
        <taxon>Actinomycetota</taxon>
        <taxon>Actinomycetes</taxon>
        <taxon>Micromonosporales</taxon>
        <taxon>Micromonosporaceae</taxon>
        <taxon>Catenuloplanes</taxon>
    </lineage>
</organism>
<comment type="caution">
    <text evidence="5">The sequence shown here is derived from an EMBL/GenBank/DDBJ whole genome shotgun (WGS) entry which is preliminary data.</text>
</comment>
<dbReference type="GO" id="GO:0045892">
    <property type="term" value="P:negative regulation of DNA-templated transcription"/>
    <property type="evidence" value="ECO:0007669"/>
    <property type="project" value="TreeGrafter"/>
</dbReference>
<accession>A0AAE3ZR14</accession>
<proteinExistence type="predicted"/>
<keyword evidence="3" id="KW-0804">Transcription</keyword>
<reference evidence="5 6" key="1">
    <citation type="submission" date="2023-07" db="EMBL/GenBank/DDBJ databases">
        <title>Sequencing the genomes of 1000 actinobacteria strains.</title>
        <authorList>
            <person name="Klenk H.-P."/>
        </authorList>
    </citation>
    <scope>NUCLEOTIDE SEQUENCE [LARGE SCALE GENOMIC DNA]</scope>
    <source>
        <strain evidence="5 6">DSM 44711</strain>
    </source>
</reference>
<evidence type="ECO:0000313" key="5">
    <source>
        <dbReference type="EMBL" id="MDR7323346.1"/>
    </source>
</evidence>
<feature type="domain" description="HTH gntR-type" evidence="4">
    <location>
        <begin position="8"/>
        <end position="76"/>
    </location>
</feature>
<dbReference type="EMBL" id="JAVDYC010000001">
    <property type="protein sequence ID" value="MDR7323346.1"/>
    <property type="molecule type" value="Genomic_DNA"/>
</dbReference>
<protein>
    <submittedName>
        <fullName evidence="5">GntR family transcriptional regulator</fullName>
    </submittedName>
</protein>
<evidence type="ECO:0000256" key="1">
    <source>
        <dbReference type="ARBA" id="ARBA00023015"/>
    </source>
</evidence>
<evidence type="ECO:0000313" key="6">
    <source>
        <dbReference type="Proteomes" id="UP001183629"/>
    </source>
</evidence>
<dbReference type="SUPFAM" id="SSF46785">
    <property type="entry name" value="Winged helix' DNA-binding domain"/>
    <property type="match status" value="1"/>
</dbReference>
<dbReference type="SMART" id="SM00345">
    <property type="entry name" value="HTH_GNTR"/>
    <property type="match status" value="1"/>
</dbReference>
<keyword evidence="6" id="KW-1185">Reference proteome</keyword>
<dbReference type="RefSeq" id="WP_310415080.1">
    <property type="nucleotide sequence ID" value="NZ_JAVDYC010000001.1"/>
</dbReference>
<dbReference type="Gene3D" id="1.10.10.10">
    <property type="entry name" value="Winged helix-like DNA-binding domain superfamily/Winged helix DNA-binding domain"/>
    <property type="match status" value="1"/>
</dbReference>